<protein>
    <submittedName>
        <fullName evidence="2">Uncharacterized protein</fullName>
    </submittedName>
</protein>
<feature type="region of interest" description="Disordered" evidence="1">
    <location>
        <begin position="134"/>
        <end position="170"/>
    </location>
</feature>
<dbReference type="GeneID" id="89937380"/>
<gene>
    <name evidence="2" type="ORF">N656DRAFT_761974</name>
</gene>
<reference evidence="2" key="1">
    <citation type="journal article" date="2023" name="Mol. Phylogenet. Evol.">
        <title>Genome-scale phylogeny and comparative genomics of the fungal order Sordariales.</title>
        <authorList>
            <person name="Hensen N."/>
            <person name="Bonometti L."/>
            <person name="Westerberg I."/>
            <person name="Brannstrom I.O."/>
            <person name="Guillou S."/>
            <person name="Cros-Aarteil S."/>
            <person name="Calhoun S."/>
            <person name="Haridas S."/>
            <person name="Kuo A."/>
            <person name="Mondo S."/>
            <person name="Pangilinan J."/>
            <person name="Riley R."/>
            <person name="LaButti K."/>
            <person name="Andreopoulos B."/>
            <person name="Lipzen A."/>
            <person name="Chen C."/>
            <person name="Yan M."/>
            <person name="Daum C."/>
            <person name="Ng V."/>
            <person name="Clum A."/>
            <person name="Steindorff A."/>
            <person name="Ohm R.A."/>
            <person name="Martin F."/>
            <person name="Silar P."/>
            <person name="Natvig D.O."/>
            <person name="Lalanne C."/>
            <person name="Gautier V."/>
            <person name="Ament-Velasquez S.L."/>
            <person name="Kruys A."/>
            <person name="Hutchinson M.I."/>
            <person name="Powell A.J."/>
            <person name="Barry K."/>
            <person name="Miller A.N."/>
            <person name="Grigoriev I.V."/>
            <person name="Debuchy R."/>
            <person name="Gladieux P."/>
            <person name="Hiltunen Thoren M."/>
            <person name="Johannesson H."/>
        </authorList>
    </citation>
    <scope>NUCLEOTIDE SEQUENCE</scope>
    <source>
        <strain evidence="2">CBS 508.74</strain>
    </source>
</reference>
<feature type="region of interest" description="Disordered" evidence="1">
    <location>
        <begin position="190"/>
        <end position="223"/>
    </location>
</feature>
<dbReference type="Proteomes" id="UP001302812">
    <property type="component" value="Unassembled WGS sequence"/>
</dbReference>
<feature type="region of interest" description="Disordered" evidence="1">
    <location>
        <begin position="313"/>
        <end position="367"/>
    </location>
</feature>
<name>A0AAN6QDF9_9PEZI</name>
<keyword evidence="3" id="KW-1185">Reference proteome</keyword>
<organism evidence="2 3">
    <name type="scientific">Canariomyces notabilis</name>
    <dbReference type="NCBI Taxonomy" id="2074819"/>
    <lineage>
        <taxon>Eukaryota</taxon>
        <taxon>Fungi</taxon>
        <taxon>Dikarya</taxon>
        <taxon>Ascomycota</taxon>
        <taxon>Pezizomycotina</taxon>
        <taxon>Sordariomycetes</taxon>
        <taxon>Sordariomycetidae</taxon>
        <taxon>Sordariales</taxon>
        <taxon>Chaetomiaceae</taxon>
        <taxon>Canariomyces</taxon>
    </lineage>
</organism>
<feature type="region of interest" description="Disordered" evidence="1">
    <location>
        <begin position="495"/>
        <end position="524"/>
    </location>
</feature>
<evidence type="ECO:0000313" key="3">
    <source>
        <dbReference type="Proteomes" id="UP001302812"/>
    </source>
</evidence>
<feature type="compositionally biased region" description="Low complexity" evidence="1">
    <location>
        <begin position="203"/>
        <end position="217"/>
    </location>
</feature>
<comment type="caution">
    <text evidence="2">The sequence shown here is derived from an EMBL/GenBank/DDBJ whole genome shotgun (WGS) entry which is preliminary data.</text>
</comment>
<dbReference type="AlphaFoldDB" id="A0AAN6QDF9"/>
<evidence type="ECO:0000256" key="1">
    <source>
        <dbReference type="SAM" id="MobiDB-lite"/>
    </source>
</evidence>
<sequence>MCQPPSDQAVRDMLGPVLAADTAIKQVRPVQSLRPQRIYKVDLSDGRTLHLVLPPVSIWRPLRFEQGMVSSEAAAVRWISETLTRDTPAMTTITATATSRIRPANINLSLPTLLYHGQGSNNLLGSSYAVYLPPTPSPSPSQPKTELKEPTPLALLPGPPLSPQERHAVDKQTGALFRRLAKLTSPSGRFGPLAAVVPPPTPNTTTSDPTTTTTTLTTGGGPGTGMGVIGGLSMSMSTMAGTGGAGSWSVAFHSLLEGILRDGEDMAVVLGYSAIRRQFRRLGYLLDEVSVARLVVVDGADEGNVLVRGEVKDKHEDYEDEDGQEEGKGKWMASAGPATGEGEAKGEGKEGQTSTNAKEPEKRHSTRRLRVTGLADWSSCVFGDPLLATVFSDPQQQQPPSAGFLEGFNNGTKKIVQQGLYLDPAASTAKDPQLLPLDGDIIEDVDTAWIRLLLYQVYHAVVHIVREFYQPRPDSRDRELEARRKLNEVLARLAEVHDDAKKKHPRPSGEMSPAKRIKADAEEG</sequence>
<reference evidence="2" key="2">
    <citation type="submission" date="2023-05" db="EMBL/GenBank/DDBJ databases">
        <authorList>
            <consortium name="Lawrence Berkeley National Laboratory"/>
            <person name="Steindorff A."/>
            <person name="Hensen N."/>
            <person name="Bonometti L."/>
            <person name="Westerberg I."/>
            <person name="Brannstrom I.O."/>
            <person name="Guillou S."/>
            <person name="Cros-Aarteil S."/>
            <person name="Calhoun S."/>
            <person name="Haridas S."/>
            <person name="Kuo A."/>
            <person name="Mondo S."/>
            <person name="Pangilinan J."/>
            <person name="Riley R."/>
            <person name="Labutti K."/>
            <person name="Andreopoulos B."/>
            <person name="Lipzen A."/>
            <person name="Chen C."/>
            <person name="Yanf M."/>
            <person name="Daum C."/>
            <person name="Ng V."/>
            <person name="Clum A."/>
            <person name="Ohm R."/>
            <person name="Martin F."/>
            <person name="Silar P."/>
            <person name="Natvig D."/>
            <person name="Lalanne C."/>
            <person name="Gautier V."/>
            <person name="Ament-Velasquez S.L."/>
            <person name="Kruys A."/>
            <person name="Hutchinson M.I."/>
            <person name="Powell A.J."/>
            <person name="Barry K."/>
            <person name="Miller A.N."/>
            <person name="Grigoriev I.V."/>
            <person name="Debuchy R."/>
            <person name="Gladieux P."/>
            <person name="Thoren M.H."/>
            <person name="Johannesson H."/>
        </authorList>
    </citation>
    <scope>NUCLEOTIDE SEQUENCE</scope>
    <source>
        <strain evidence="2">CBS 508.74</strain>
    </source>
</reference>
<proteinExistence type="predicted"/>
<dbReference type="RefSeq" id="XP_064665743.1">
    <property type="nucleotide sequence ID" value="XM_064813255.1"/>
</dbReference>
<dbReference type="EMBL" id="MU853365">
    <property type="protein sequence ID" value="KAK4108173.1"/>
    <property type="molecule type" value="Genomic_DNA"/>
</dbReference>
<accession>A0AAN6QDF9</accession>
<evidence type="ECO:0000313" key="2">
    <source>
        <dbReference type="EMBL" id="KAK4108173.1"/>
    </source>
</evidence>